<name>A0A8J7DWW4_9CYAN</name>
<sequence length="168" mass="17708">MRIFPACEKVNRCAIAIALSIAAILSLSEPARSNSSEKVIDKTKEKSEEIESIIIETTAAPVVSVENLNPFSSVVVPVSSDTEIPNEIPLNGLEERVHPVPVADSPEDLPSFSKVKDTQQNVAQNETEAPSIPPLPPAPPTPAPFTPPPTPAPPTPTPSAPAPFTPPT</sequence>
<evidence type="ECO:0000256" key="1">
    <source>
        <dbReference type="SAM" id="MobiDB-lite"/>
    </source>
</evidence>
<gene>
    <name evidence="2" type="ORF">IQ249_10740</name>
</gene>
<feature type="non-terminal residue" evidence="2">
    <location>
        <position position="168"/>
    </location>
</feature>
<reference evidence="2" key="1">
    <citation type="submission" date="2020-10" db="EMBL/GenBank/DDBJ databases">
        <authorList>
            <person name="Castelo-Branco R."/>
            <person name="Eusebio N."/>
            <person name="Adriana R."/>
            <person name="Vieira A."/>
            <person name="Brugerolle De Fraissinette N."/>
            <person name="Rezende De Castro R."/>
            <person name="Schneider M.P."/>
            <person name="Vasconcelos V."/>
            <person name="Leao P.N."/>
        </authorList>
    </citation>
    <scope>NUCLEOTIDE SEQUENCE</scope>
    <source>
        <strain evidence="2">LEGE 07157</strain>
    </source>
</reference>
<organism evidence="2 3">
    <name type="scientific">Lusitaniella coriacea LEGE 07157</name>
    <dbReference type="NCBI Taxonomy" id="945747"/>
    <lineage>
        <taxon>Bacteria</taxon>
        <taxon>Bacillati</taxon>
        <taxon>Cyanobacteriota</taxon>
        <taxon>Cyanophyceae</taxon>
        <taxon>Spirulinales</taxon>
        <taxon>Lusitaniellaceae</taxon>
        <taxon>Lusitaniella</taxon>
    </lineage>
</organism>
<dbReference type="EMBL" id="JADEWZ010000014">
    <property type="protein sequence ID" value="MBE9116375.1"/>
    <property type="molecule type" value="Genomic_DNA"/>
</dbReference>
<dbReference type="AlphaFoldDB" id="A0A8J7DWW4"/>
<feature type="region of interest" description="Disordered" evidence="1">
    <location>
        <begin position="79"/>
        <end position="168"/>
    </location>
</feature>
<comment type="caution">
    <text evidence="2">The sequence shown here is derived from an EMBL/GenBank/DDBJ whole genome shotgun (WGS) entry which is preliminary data.</text>
</comment>
<protein>
    <submittedName>
        <fullName evidence="2">Uncharacterized protein</fullName>
    </submittedName>
</protein>
<dbReference type="Proteomes" id="UP000654482">
    <property type="component" value="Unassembled WGS sequence"/>
</dbReference>
<proteinExistence type="predicted"/>
<evidence type="ECO:0000313" key="2">
    <source>
        <dbReference type="EMBL" id="MBE9116375.1"/>
    </source>
</evidence>
<accession>A0A8J7DWW4</accession>
<feature type="compositionally biased region" description="Polar residues" evidence="1">
    <location>
        <begin position="118"/>
        <end position="128"/>
    </location>
</feature>
<feature type="compositionally biased region" description="Pro residues" evidence="1">
    <location>
        <begin position="131"/>
        <end position="168"/>
    </location>
</feature>
<keyword evidence="3" id="KW-1185">Reference proteome</keyword>
<evidence type="ECO:0000313" key="3">
    <source>
        <dbReference type="Proteomes" id="UP000654482"/>
    </source>
</evidence>